<dbReference type="Proteomes" id="UP000243589">
    <property type="component" value="Unassembled WGS sequence"/>
</dbReference>
<dbReference type="EMBL" id="LQQC01000004">
    <property type="protein sequence ID" value="KXZ59469.1"/>
    <property type="molecule type" value="Genomic_DNA"/>
</dbReference>
<evidence type="ECO:0000259" key="12">
    <source>
        <dbReference type="PROSITE" id="PS50847"/>
    </source>
</evidence>
<dbReference type="PANTHER" id="PTHR11596">
    <property type="entry name" value="ALKALINE PHOSPHATASE"/>
    <property type="match status" value="1"/>
</dbReference>
<comment type="cofactor">
    <cofactor evidence="7">
        <name>Mg(2+)</name>
        <dbReference type="ChEBI" id="CHEBI:18420"/>
    </cofactor>
    <text evidence="7">Binds 1 Mg(2+) ion.</text>
</comment>
<feature type="compositionally biased region" description="Low complexity" evidence="9">
    <location>
        <begin position="577"/>
        <end position="591"/>
    </location>
</feature>
<feature type="binding site" evidence="7">
    <location>
        <position position="347"/>
    </location>
    <ligand>
        <name>Mg(2+)</name>
        <dbReference type="ChEBI" id="CHEBI:18420"/>
    </ligand>
</feature>
<dbReference type="Pfam" id="PF00746">
    <property type="entry name" value="Gram_pos_anchor"/>
    <property type="match status" value="1"/>
</dbReference>
<feature type="region of interest" description="Disordered" evidence="9">
    <location>
        <begin position="284"/>
        <end position="316"/>
    </location>
</feature>
<evidence type="ECO:0000256" key="5">
    <source>
        <dbReference type="ARBA" id="ARBA00023088"/>
    </source>
</evidence>
<keyword evidence="2" id="KW-0964">Secreted</keyword>
<evidence type="ECO:0000256" key="2">
    <source>
        <dbReference type="ARBA" id="ARBA00022525"/>
    </source>
</evidence>
<dbReference type="GO" id="GO:0046872">
    <property type="term" value="F:metal ion binding"/>
    <property type="evidence" value="ECO:0007669"/>
    <property type="project" value="UniProtKB-KW"/>
</dbReference>
<evidence type="ECO:0000256" key="3">
    <source>
        <dbReference type="ARBA" id="ARBA00022553"/>
    </source>
</evidence>
<feature type="transmembrane region" description="Helical" evidence="10">
    <location>
        <begin position="599"/>
        <end position="619"/>
    </location>
</feature>
<feature type="binding site" evidence="7">
    <location>
        <position position="397"/>
    </location>
    <ligand>
        <name>Zn(2+)</name>
        <dbReference type="ChEBI" id="CHEBI:29105"/>
        <label>2</label>
    </ligand>
</feature>
<dbReference type="PROSITE" id="PS50847">
    <property type="entry name" value="GRAM_POS_ANCHORING"/>
    <property type="match status" value="1"/>
</dbReference>
<dbReference type="SMART" id="SM00098">
    <property type="entry name" value="alkPPc"/>
    <property type="match status" value="1"/>
</dbReference>
<evidence type="ECO:0000256" key="8">
    <source>
        <dbReference type="RuleBase" id="RU003946"/>
    </source>
</evidence>
<dbReference type="GO" id="GO:0004035">
    <property type="term" value="F:alkaline phosphatase activity"/>
    <property type="evidence" value="ECO:0007669"/>
    <property type="project" value="UniProtKB-EC"/>
</dbReference>
<evidence type="ECO:0000313" key="13">
    <source>
        <dbReference type="EMBL" id="KXZ59469.1"/>
    </source>
</evidence>
<name>A0A150HBH6_9MICO</name>
<keyword evidence="5" id="KW-0572">Peptidoglycan-anchor</keyword>
<keyword evidence="1" id="KW-0134">Cell wall</keyword>
<dbReference type="PANTHER" id="PTHR11596:SF5">
    <property type="entry name" value="ALKALINE PHOSPHATASE"/>
    <property type="match status" value="1"/>
</dbReference>
<dbReference type="PRINTS" id="PR00113">
    <property type="entry name" value="ALKPHPHTASE"/>
</dbReference>
<dbReference type="InterPro" id="IPR001952">
    <property type="entry name" value="Alkaline_phosphatase"/>
</dbReference>
<keyword evidence="10" id="KW-1133">Transmembrane helix</keyword>
<feature type="binding site" evidence="7">
    <location>
        <position position="352"/>
    </location>
    <ligand>
        <name>Zn(2+)</name>
        <dbReference type="ChEBI" id="CHEBI:29105"/>
        <label>2</label>
    </ligand>
</feature>
<reference evidence="13 14" key="1">
    <citation type="submission" date="2016-01" db="EMBL/GenBank/DDBJ databases">
        <title>Use of Whole Genome Sequencing to ascertain that Brevibacterium massiliense (Roux, Raoult 2009) is a later heterotypic synonym of Brevibacterium ravenspurgense (Mages 2008).</title>
        <authorList>
            <person name="Bernier A.-M."/>
            <person name="Burdz T."/>
            <person name="Huynh C."/>
            <person name="Pachecho A.L."/>
            <person name="Wiebe D."/>
            <person name="Bonner C."/>
            <person name="Bernard K."/>
        </authorList>
    </citation>
    <scope>NUCLEOTIDE SEQUENCE [LARGE SCALE GENOMIC DNA]</scope>
    <source>
        <strain evidence="13 14">CCUG56047</strain>
    </source>
</reference>
<dbReference type="Gene3D" id="3.40.720.10">
    <property type="entry name" value="Alkaline Phosphatase, subunit A"/>
    <property type="match status" value="1"/>
</dbReference>
<evidence type="ECO:0000256" key="1">
    <source>
        <dbReference type="ARBA" id="ARBA00022512"/>
    </source>
</evidence>
<feature type="binding site" evidence="7">
    <location>
        <position position="183"/>
    </location>
    <ligand>
        <name>Mg(2+)</name>
        <dbReference type="ChEBI" id="CHEBI:18420"/>
    </ligand>
</feature>
<dbReference type="RefSeq" id="WP_062019835.1">
    <property type="nucleotide sequence ID" value="NZ_LQQC01000004.1"/>
</dbReference>
<accession>A0A150HBH6</accession>
<evidence type="ECO:0000256" key="10">
    <source>
        <dbReference type="SAM" id="Phobius"/>
    </source>
</evidence>
<feature type="signal peptide" evidence="11">
    <location>
        <begin position="1"/>
        <end position="31"/>
    </location>
</feature>
<dbReference type="AlphaFoldDB" id="A0A150HBH6"/>
<feature type="region of interest" description="Disordered" evidence="9">
    <location>
        <begin position="521"/>
        <end position="596"/>
    </location>
</feature>
<organism evidence="13 14">
    <name type="scientific">Brevibacterium ravenspurgense</name>
    <dbReference type="NCBI Taxonomy" id="479117"/>
    <lineage>
        <taxon>Bacteria</taxon>
        <taxon>Bacillati</taxon>
        <taxon>Actinomycetota</taxon>
        <taxon>Actinomycetes</taxon>
        <taxon>Micrococcales</taxon>
        <taxon>Brevibacteriaceae</taxon>
        <taxon>Brevibacterium</taxon>
    </lineage>
</organism>
<feature type="region of interest" description="Disordered" evidence="9">
    <location>
        <begin position="405"/>
        <end position="451"/>
    </location>
</feature>
<feature type="compositionally biased region" description="Basic and acidic residues" evidence="9">
    <location>
        <begin position="287"/>
        <end position="301"/>
    </location>
</feature>
<dbReference type="NCBIfam" id="TIGR01167">
    <property type="entry name" value="LPXTG_anchor"/>
    <property type="match status" value="1"/>
</dbReference>
<dbReference type="InterPro" id="IPR017850">
    <property type="entry name" value="Alkaline_phosphatase_core_sf"/>
</dbReference>
<feature type="binding site" evidence="7">
    <location>
        <position position="181"/>
    </location>
    <ligand>
        <name>Mg(2+)</name>
        <dbReference type="ChEBI" id="CHEBI:18420"/>
    </ligand>
</feature>
<keyword evidence="7" id="KW-0862">Zinc</keyword>
<keyword evidence="4 11" id="KW-0732">Signal</keyword>
<protein>
    <submittedName>
        <fullName evidence="13">Alkaline phosphatase 4</fullName>
        <ecNumber evidence="13">3.1.3.1</ecNumber>
    </submittedName>
</protein>
<evidence type="ECO:0000256" key="7">
    <source>
        <dbReference type="PIRSR" id="PIRSR601952-2"/>
    </source>
</evidence>
<keyword evidence="10" id="KW-0472">Membrane</keyword>
<keyword evidence="7" id="KW-0460">Magnesium</keyword>
<keyword evidence="3" id="KW-0597">Phosphoprotein</keyword>
<feature type="compositionally biased region" description="Basic and acidic residues" evidence="9">
    <location>
        <begin position="521"/>
        <end position="562"/>
    </location>
</feature>
<dbReference type="Pfam" id="PF00245">
    <property type="entry name" value="Alk_phosphatase"/>
    <property type="match status" value="1"/>
</dbReference>
<dbReference type="EC" id="3.1.3.1" evidence="13"/>
<comment type="cofactor">
    <cofactor evidence="7">
        <name>Zn(2+)</name>
        <dbReference type="ChEBI" id="CHEBI:29105"/>
    </cofactor>
    <text evidence="7">Binds 2 Zn(2+) ions.</text>
</comment>
<evidence type="ECO:0000256" key="11">
    <source>
        <dbReference type="SAM" id="SignalP"/>
    </source>
</evidence>
<feature type="binding site" evidence="7">
    <location>
        <position position="474"/>
    </location>
    <ligand>
        <name>Zn(2+)</name>
        <dbReference type="ChEBI" id="CHEBI:29105"/>
        <label>2</label>
    </ligand>
</feature>
<dbReference type="PATRIC" id="fig|479117.4.peg.399"/>
<comment type="similarity">
    <text evidence="8">Belongs to the alkaline phosphatase family.</text>
</comment>
<keyword evidence="14" id="KW-1185">Reference proteome</keyword>
<feature type="compositionally biased region" description="Low complexity" evidence="9">
    <location>
        <begin position="416"/>
        <end position="449"/>
    </location>
</feature>
<sequence>MSFASTARRALGGAVAAAAVGSMGFAAPGMAEPQTEPRNVIIMIGDGMGFNHVDVSSLYNNGKTNWQIEGKPGAGDKITKQDGYGETPSQVYENFDVQLSMKHPSLDSPEYKSEDAWGDFDWANNKPTDSAASGTALATGKKTHNGYLGVDGDKNPIKNAAEHAHETGRATGVVSSVPFGHATPAAWGAHVESRKENHKIAQQMIDGSLDVIMGAGHPKFDDDAQPREAEWAWLTEEQYAGLQKDGSGRTFVEDTKGIEAIARGENVPERLFGLAPVAETLQFNRSSLEEAEPRNKGKGRTDGQPIKGEAPLPGEAKKNDVVSLEDMTKAALNVLSQDEDGFFTMIEGGAIDWAGHANATVGNIEEMDDFNKSVEAVTEWVEKNSSWEETLVIVTADHETGYLNGAVNGGADDGATDGATDGAADDGAAGEGNAAPAAAAPAPAEEGAASTEQWAPMTGTKGTLPIDSWNSPQHTNHLVPFFAKGAGADTINGHVKGTDPVRGDYIDNTDVAKLSFDLMKEASDDPSDKPGEKPEDGASDKPAEEPGKEEQQGDDEQGREQTENDNASADTDDDPSEAPAAAGSSSNTGGSLPRTGTEIGTAAAIAAGLLAAGTAAVVAGRRKRETTDA</sequence>
<gene>
    <name evidence="13" type="primary">phoA</name>
    <name evidence="13" type="ORF">Bravens_00403</name>
</gene>
<feature type="domain" description="Gram-positive cocci surface proteins LPxTG" evidence="12">
    <location>
        <begin position="592"/>
        <end position="629"/>
    </location>
</feature>
<feature type="active site" description="Phosphoserine intermediate" evidence="6">
    <location>
        <position position="130"/>
    </location>
</feature>
<evidence type="ECO:0000256" key="6">
    <source>
        <dbReference type="PIRSR" id="PIRSR601952-1"/>
    </source>
</evidence>
<feature type="chain" id="PRO_5038412866" evidence="11">
    <location>
        <begin position="32"/>
        <end position="629"/>
    </location>
</feature>
<evidence type="ECO:0000256" key="4">
    <source>
        <dbReference type="ARBA" id="ARBA00022729"/>
    </source>
</evidence>
<comment type="caution">
    <text evidence="13">The sequence shown here is derived from an EMBL/GenBank/DDBJ whole genome shotgun (WGS) entry which is preliminary data.</text>
</comment>
<feature type="binding site" evidence="7">
    <location>
        <position position="398"/>
    </location>
    <ligand>
        <name>Zn(2+)</name>
        <dbReference type="ChEBI" id="CHEBI:29105"/>
        <label>2</label>
    </ligand>
</feature>
<dbReference type="CDD" id="cd16012">
    <property type="entry name" value="ALP"/>
    <property type="match status" value="1"/>
</dbReference>
<keyword evidence="13" id="KW-0378">Hydrolase</keyword>
<dbReference type="SUPFAM" id="SSF53649">
    <property type="entry name" value="Alkaline phosphatase-like"/>
    <property type="match status" value="1"/>
</dbReference>
<feature type="binding site" evidence="7">
    <location>
        <position position="356"/>
    </location>
    <ligand>
        <name>Zn(2+)</name>
        <dbReference type="ChEBI" id="CHEBI:29105"/>
        <label>2</label>
    </ligand>
</feature>
<evidence type="ECO:0000313" key="14">
    <source>
        <dbReference type="Proteomes" id="UP000243589"/>
    </source>
</evidence>
<dbReference type="InterPro" id="IPR019931">
    <property type="entry name" value="LPXTG_anchor"/>
</dbReference>
<evidence type="ECO:0000256" key="9">
    <source>
        <dbReference type="SAM" id="MobiDB-lite"/>
    </source>
</evidence>
<proteinExistence type="inferred from homology"/>
<keyword evidence="10" id="KW-0812">Transmembrane</keyword>
<keyword evidence="7" id="KW-0479">Metal-binding</keyword>